<reference evidence="1 2" key="1">
    <citation type="submission" date="2016-10" db="EMBL/GenBank/DDBJ databases">
        <authorList>
            <person name="de Groot N.N."/>
        </authorList>
    </citation>
    <scope>NUCLEOTIDE SEQUENCE [LARGE SCALE GENOMIC DNA]</scope>
    <source>
        <strain evidence="1 2">DSM 1283</strain>
    </source>
</reference>
<gene>
    <name evidence="1" type="ORF">SAMN04489757_1299</name>
</gene>
<dbReference type="InterPro" id="IPR011101">
    <property type="entry name" value="DUF5131"/>
</dbReference>
<name>A0A1I5HER6_9FIRM</name>
<dbReference type="Pfam" id="PF07505">
    <property type="entry name" value="DUF5131"/>
    <property type="match status" value="1"/>
</dbReference>
<proteinExistence type="predicted"/>
<dbReference type="AlphaFoldDB" id="A0A1I5HER6"/>
<dbReference type="Proteomes" id="UP000198806">
    <property type="component" value="Unassembled WGS sequence"/>
</dbReference>
<accession>A0A1I5HER6</accession>
<sequence>MIHERSDCSFFMITKRPERIAEHLPKNWGYGWEHVTIAVTCENQAMADKRLPVYLSLPLFHHSVMIEPMLTAVDLRPYIDGYRSSDGSPVIKHVSIGGESGPGARICDYSWVEAVHAQCIENGISFNYHQTGAKLIKDGKLYDIPRKLQHTQAHKAGLDT</sequence>
<evidence type="ECO:0000313" key="1">
    <source>
        <dbReference type="EMBL" id="SFO46762.1"/>
    </source>
</evidence>
<protein>
    <submittedName>
        <fullName evidence="1">Phage protein Gp37/Gp68</fullName>
    </submittedName>
</protein>
<dbReference type="EMBL" id="FOWD01000029">
    <property type="protein sequence ID" value="SFO46762.1"/>
    <property type="molecule type" value="Genomic_DNA"/>
</dbReference>
<keyword evidence="2" id="KW-1185">Reference proteome</keyword>
<evidence type="ECO:0000313" key="2">
    <source>
        <dbReference type="Proteomes" id="UP000198806"/>
    </source>
</evidence>
<organism evidence="1 2">
    <name type="scientific">Anaerocolumna aminovalerica</name>
    <dbReference type="NCBI Taxonomy" id="1527"/>
    <lineage>
        <taxon>Bacteria</taxon>
        <taxon>Bacillati</taxon>
        <taxon>Bacillota</taxon>
        <taxon>Clostridia</taxon>
        <taxon>Lachnospirales</taxon>
        <taxon>Lachnospiraceae</taxon>
        <taxon>Anaerocolumna</taxon>
    </lineage>
</organism>